<dbReference type="Pfam" id="PF01057">
    <property type="entry name" value="Parvo_NS1"/>
    <property type="match status" value="1"/>
</dbReference>
<dbReference type="GO" id="GO:0042025">
    <property type="term" value="C:host cell nucleus"/>
    <property type="evidence" value="ECO:0007669"/>
    <property type="project" value="UniProtKB-SubCell"/>
</dbReference>
<dbReference type="GO" id="GO:0005524">
    <property type="term" value="F:ATP binding"/>
    <property type="evidence" value="ECO:0007669"/>
    <property type="project" value="UniProtKB-KW"/>
</dbReference>
<evidence type="ECO:0000256" key="5">
    <source>
        <dbReference type="ARBA" id="ARBA00022840"/>
    </source>
</evidence>
<accession>A0A8A4XD60</accession>
<evidence type="ECO:0000256" key="1">
    <source>
        <dbReference type="ARBA" id="ARBA00004147"/>
    </source>
</evidence>
<dbReference type="SUPFAM" id="SSF52540">
    <property type="entry name" value="P-loop containing nucleoside triphosphate hydrolases"/>
    <property type="match status" value="1"/>
</dbReference>
<dbReference type="InterPro" id="IPR001257">
    <property type="entry name" value="Parvovirus_NS1_helicase"/>
</dbReference>
<evidence type="ECO:0000256" key="3">
    <source>
        <dbReference type="ARBA" id="ARBA00022705"/>
    </source>
</evidence>
<evidence type="ECO:0000259" key="7">
    <source>
        <dbReference type="PROSITE" id="PS51206"/>
    </source>
</evidence>
<comment type="subcellular location">
    <subcellularLocation>
        <location evidence="1">Host nucleus</location>
    </subcellularLocation>
</comment>
<feature type="region of interest" description="Disordered" evidence="6">
    <location>
        <begin position="240"/>
        <end position="275"/>
    </location>
</feature>
<dbReference type="EMBL" id="MW046619">
    <property type="protein sequence ID" value="QTE04097.1"/>
    <property type="molecule type" value="Genomic_DNA"/>
</dbReference>
<reference evidence="8" key="1">
    <citation type="submission" date="2020-09" db="EMBL/GenBank/DDBJ databases">
        <title>Parvovirus dark matter in the feces of wild birds.</title>
        <authorList>
            <person name="Dai Z."/>
            <person name="Yang S."/>
            <person name="Zhang W."/>
        </authorList>
    </citation>
    <scope>NUCLEOTIDE SEQUENCE</scope>
    <source>
        <strain evidence="8">Dth149par06</strain>
    </source>
</reference>
<evidence type="ECO:0000256" key="6">
    <source>
        <dbReference type="SAM" id="MobiDB-lite"/>
    </source>
</evidence>
<dbReference type="Gene3D" id="3.40.50.300">
    <property type="entry name" value="P-loop containing nucleotide triphosphate hydrolases"/>
    <property type="match status" value="1"/>
</dbReference>
<dbReference type="InterPro" id="IPR027417">
    <property type="entry name" value="P-loop_NTPase"/>
</dbReference>
<keyword evidence="4" id="KW-0547">Nucleotide-binding</keyword>
<keyword evidence="5" id="KW-0067">ATP-binding</keyword>
<feature type="domain" description="SF3 helicase" evidence="7">
    <location>
        <begin position="369"/>
        <end position="565"/>
    </location>
</feature>
<dbReference type="InterPro" id="IPR014015">
    <property type="entry name" value="Helicase_SF3_DNA-vir"/>
</dbReference>
<evidence type="ECO:0000313" key="8">
    <source>
        <dbReference type="EMBL" id="QTE04097.1"/>
    </source>
</evidence>
<dbReference type="GO" id="GO:0006260">
    <property type="term" value="P:DNA replication"/>
    <property type="evidence" value="ECO:0007669"/>
    <property type="project" value="UniProtKB-KW"/>
</dbReference>
<keyword evidence="2" id="KW-1048">Host nucleus</keyword>
<feature type="region of interest" description="Disordered" evidence="6">
    <location>
        <begin position="213"/>
        <end position="232"/>
    </location>
</feature>
<evidence type="ECO:0000256" key="4">
    <source>
        <dbReference type="ARBA" id="ARBA00022741"/>
    </source>
</evidence>
<keyword evidence="3" id="KW-0235">DNA replication</keyword>
<organism evidence="8">
    <name type="scientific">Turdus naumanni ambidensovirus</name>
    <dbReference type="NCBI Taxonomy" id="2794453"/>
    <lineage>
        <taxon>Viruses</taxon>
        <taxon>Monodnaviria</taxon>
        <taxon>Shotokuvirae</taxon>
        <taxon>Cossaviricota</taxon>
        <taxon>Quintoviricetes</taxon>
        <taxon>Piccovirales</taxon>
        <taxon>Parvoviridae</taxon>
        <taxon>Densovirinae</taxon>
        <taxon>Ambidensovirus</taxon>
    </lineage>
</organism>
<sequence length="572" mass="65105">MESDSSAVSGFGSSASGFLYCDSGEEVFDSDNLSTNNSVQGGTCDNPTGSCDGLSLRDEIARLGESIQRAVCFNSPGYFRWIADILPAESIDEAHKLVQARKDFLRRTTINSTCFIVWHQTEKKENNHAHVYHSCRFAGSFCRCPWRRGFAFRRRNQRILYTASGESESALKQGHFARWLQYFCQDGREILHMESGEMSFLKEVHSIQRLSLHSGSKRHATDGTLEEGFLPWEGGCGITPEASSMEEDQGSDRGDATSHNPKRRRVASSGYKPSPKVKSRLIDLHELVRIITTVLATPFHASCETAPWMEDPNLASFDKSDSDYKKAVSYVQRKTQSLTYVDLLHWYSAADKGPIWYSRQDGHYLPLLESWKVVHGILLHQYGSVIYVKEFLVRLYNVLEKQKPKKNSMFILGPPNCGKSYFFENIICYYLNIGHGSNACKGESFPFNEFPGKRVLIWDEPLIAPSYMETVKLIAGGNPASVNVKHQNFSVVNRTPLIFTSNNAIFNQEDPMWSTRMYFEKWKPDDELKNVTGAPNPLCLLVLWIQYQIIPFTEQMKTLPFNFERIINDILY</sequence>
<protein>
    <submittedName>
        <fullName evidence="8">Nonstructural protein</fullName>
    </submittedName>
</protein>
<evidence type="ECO:0000256" key="2">
    <source>
        <dbReference type="ARBA" id="ARBA00022562"/>
    </source>
</evidence>
<name>A0A8A4XD60_9VIRU</name>
<dbReference type="GO" id="GO:0019079">
    <property type="term" value="P:viral genome replication"/>
    <property type="evidence" value="ECO:0007669"/>
    <property type="project" value="InterPro"/>
</dbReference>
<dbReference type="PROSITE" id="PS51206">
    <property type="entry name" value="SF3_HELICASE_1"/>
    <property type="match status" value="1"/>
</dbReference>
<proteinExistence type="predicted"/>